<comment type="caution">
    <text evidence="2">The sequence shown here is derived from an EMBL/GenBank/DDBJ whole genome shotgun (WGS) entry which is preliminary data.</text>
</comment>
<feature type="transmembrane region" description="Helical" evidence="1">
    <location>
        <begin position="12"/>
        <end position="32"/>
    </location>
</feature>
<dbReference type="EMBL" id="WWCW01000146">
    <property type="protein sequence ID" value="MYM90869.1"/>
    <property type="molecule type" value="Genomic_DNA"/>
</dbReference>
<proteinExistence type="predicted"/>
<keyword evidence="1" id="KW-0812">Transmembrane</keyword>
<feature type="transmembrane region" description="Helical" evidence="1">
    <location>
        <begin position="38"/>
        <end position="58"/>
    </location>
</feature>
<dbReference type="Proteomes" id="UP000470302">
    <property type="component" value="Unassembled WGS sequence"/>
</dbReference>
<gene>
    <name evidence="2" type="ORF">GTP91_27305</name>
</gene>
<evidence type="ECO:0000313" key="2">
    <source>
        <dbReference type="EMBL" id="MYM90869.1"/>
    </source>
</evidence>
<reference evidence="2 3" key="1">
    <citation type="submission" date="2020-01" db="EMBL/GenBank/DDBJ databases">
        <title>Novel species isolated from a subtropical stream in China.</title>
        <authorList>
            <person name="Lu H."/>
        </authorList>
    </citation>
    <scope>NUCLEOTIDE SEQUENCE [LARGE SCALE GENOMIC DNA]</scope>
    <source>
        <strain evidence="2 3">FT82W</strain>
    </source>
</reference>
<protein>
    <submittedName>
        <fullName evidence="2">Uncharacterized protein</fullName>
    </submittedName>
</protein>
<feature type="transmembrane region" description="Helical" evidence="1">
    <location>
        <begin position="70"/>
        <end position="89"/>
    </location>
</feature>
<evidence type="ECO:0000313" key="3">
    <source>
        <dbReference type="Proteomes" id="UP000470302"/>
    </source>
</evidence>
<feature type="transmembrane region" description="Helical" evidence="1">
    <location>
        <begin position="101"/>
        <end position="121"/>
    </location>
</feature>
<sequence length="143" mass="16022">MNEVSLVRLYMLRAVYLIIAVGLGLVVWPGVLHHDKPWSLMGGVVNCMLAAFGLLCAVGVRYPLQMLPVLLWELTWKIIWTLVVVLPAWRSGTLDADTMEIFAQCVVVVIIPIAMPWGYVFKKYLQQSGDRWSRAAPPSRQGA</sequence>
<name>A0A845GDJ6_9BURK</name>
<accession>A0A845GDJ6</accession>
<dbReference type="AlphaFoldDB" id="A0A845GDJ6"/>
<organism evidence="2 3">
    <name type="scientific">Duganella vulcania</name>
    <dbReference type="NCBI Taxonomy" id="2692166"/>
    <lineage>
        <taxon>Bacteria</taxon>
        <taxon>Pseudomonadati</taxon>
        <taxon>Pseudomonadota</taxon>
        <taxon>Betaproteobacteria</taxon>
        <taxon>Burkholderiales</taxon>
        <taxon>Oxalobacteraceae</taxon>
        <taxon>Telluria group</taxon>
        <taxon>Duganella</taxon>
    </lineage>
</organism>
<keyword evidence="1" id="KW-1133">Transmembrane helix</keyword>
<evidence type="ECO:0000256" key="1">
    <source>
        <dbReference type="SAM" id="Phobius"/>
    </source>
</evidence>
<keyword evidence="1" id="KW-0472">Membrane</keyword>